<organism evidence="7 8">
    <name type="scientific">Limnochorda pilosa</name>
    <dbReference type="NCBI Taxonomy" id="1555112"/>
    <lineage>
        <taxon>Bacteria</taxon>
        <taxon>Bacillati</taxon>
        <taxon>Bacillota</taxon>
        <taxon>Limnochordia</taxon>
        <taxon>Limnochordales</taxon>
        <taxon>Limnochordaceae</taxon>
        <taxon>Limnochorda</taxon>
    </lineage>
</organism>
<evidence type="ECO:0000313" key="7">
    <source>
        <dbReference type="EMBL" id="BAS28640.1"/>
    </source>
</evidence>
<dbReference type="AlphaFoldDB" id="A0A0K2SNF1"/>
<dbReference type="SUPFAM" id="SSF141000">
    <property type="entry name" value="Glu-tRNAGln amidotransferase C subunit"/>
    <property type="match status" value="1"/>
</dbReference>
<dbReference type="GO" id="GO:0005524">
    <property type="term" value="F:ATP binding"/>
    <property type="evidence" value="ECO:0007669"/>
    <property type="project" value="UniProtKB-KW"/>
</dbReference>
<dbReference type="NCBIfam" id="TIGR00135">
    <property type="entry name" value="gatC"/>
    <property type="match status" value="1"/>
</dbReference>
<dbReference type="Gene3D" id="1.10.20.60">
    <property type="entry name" value="Glu-tRNAGln amidotransferase C subunit, N-terminal domain"/>
    <property type="match status" value="1"/>
</dbReference>
<evidence type="ECO:0000256" key="2">
    <source>
        <dbReference type="ARBA" id="ARBA00011123"/>
    </source>
</evidence>
<dbReference type="PANTHER" id="PTHR15004:SF0">
    <property type="entry name" value="GLUTAMYL-TRNA(GLN) AMIDOTRANSFERASE SUBUNIT C, MITOCHONDRIAL"/>
    <property type="match status" value="1"/>
</dbReference>
<dbReference type="GO" id="GO:0050567">
    <property type="term" value="F:glutaminyl-tRNA synthase (glutamine-hydrolyzing) activity"/>
    <property type="evidence" value="ECO:0007669"/>
    <property type="project" value="UniProtKB-UniRule"/>
</dbReference>
<keyword evidence="6" id="KW-0648">Protein biosynthesis</keyword>
<comment type="catalytic activity">
    <reaction evidence="4 6">
        <text>L-aspartyl-tRNA(Asn) + L-glutamine + ATP + H2O = L-asparaginyl-tRNA(Asn) + L-glutamate + ADP + phosphate + 2 H(+)</text>
        <dbReference type="Rhea" id="RHEA:14513"/>
        <dbReference type="Rhea" id="RHEA-COMP:9674"/>
        <dbReference type="Rhea" id="RHEA-COMP:9677"/>
        <dbReference type="ChEBI" id="CHEBI:15377"/>
        <dbReference type="ChEBI" id="CHEBI:15378"/>
        <dbReference type="ChEBI" id="CHEBI:29985"/>
        <dbReference type="ChEBI" id="CHEBI:30616"/>
        <dbReference type="ChEBI" id="CHEBI:43474"/>
        <dbReference type="ChEBI" id="CHEBI:58359"/>
        <dbReference type="ChEBI" id="CHEBI:78515"/>
        <dbReference type="ChEBI" id="CHEBI:78516"/>
        <dbReference type="ChEBI" id="CHEBI:456216"/>
    </reaction>
</comment>
<dbReference type="GO" id="GO:0050566">
    <property type="term" value="F:asparaginyl-tRNA synthase (glutamine-hydrolyzing) activity"/>
    <property type="evidence" value="ECO:0007669"/>
    <property type="project" value="RHEA"/>
</dbReference>
<comment type="similarity">
    <text evidence="1 6">Belongs to the GatC family.</text>
</comment>
<dbReference type="EMBL" id="AP014924">
    <property type="protein sequence ID" value="BAS28640.1"/>
    <property type="molecule type" value="Genomic_DNA"/>
</dbReference>
<comment type="function">
    <text evidence="3 6">Allows the formation of correctly charged Asn-tRNA(Asn) or Gln-tRNA(Gln) through the transamidation of misacylated Asp-tRNA(Asn) or Glu-tRNA(Gln) in organisms which lack either or both of asparaginyl-tRNA or glutaminyl-tRNA synthetases. The reaction takes place in the presence of glutamine and ATP through an activated phospho-Asp-tRNA(Asn) or phospho-Glu-tRNA(Gln).</text>
</comment>
<comment type="catalytic activity">
    <reaction evidence="5 6">
        <text>L-glutamyl-tRNA(Gln) + L-glutamine + ATP + H2O = L-glutaminyl-tRNA(Gln) + L-glutamate + ADP + phosphate + H(+)</text>
        <dbReference type="Rhea" id="RHEA:17521"/>
        <dbReference type="Rhea" id="RHEA-COMP:9681"/>
        <dbReference type="Rhea" id="RHEA-COMP:9684"/>
        <dbReference type="ChEBI" id="CHEBI:15377"/>
        <dbReference type="ChEBI" id="CHEBI:15378"/>
        <dbReference type="ChEBI" id="CHEBI:29985"/>
        <dbReference type="ChEBI" id="CHEBI:30616"/>
        <dbReference type="ChEBI" id="CHEBI:43474"/>
        <dbReference type="ChEBI" id="CHEBI:58359"/>
        <dbReference type="ChEBI" id="CHEBI:78520"/>
        <dbReference type="ChEBI" id="CHEBI:78521"/>
        <dbReference type="ChEBI" id="CHEBI:456216"/>
    </reaction>
</comment>
<dbReference type="GO" id="GO:0006412">
    <property type="term" value="P:translation"/>
    <property type="evidence" value="ECO:0007669"/>
    <property type="project" value="UniProtKB-UniRule"/>
</dbReference>
<protein>
    <recommendedName>
        <fullName evidence="6">Aspartyl/glutamyl-tRNA(Asn/Gln) amidotransferase subunit C</fullName>
        <shortName evidence="6">Asp/Glu-ADT subunit C</shortName>
        <ecNumber evidence="6">6.3.5.-</ecNumber>
    </recommendedName>
</protein>
<keyword evidence="6" id="KW-0067">ATP-binding</keyword>
<proteinExistence type="inferred from homology"/>
<dbReference type="GO" id="GO:0006450">
    <property type="term" value="P:regulation of translational fidelity"/>
    <property type="evidence" value="ECO:0007669"/>
    <property type="project" value="InterPro"/>
</dbReference>
<dbReference type="InterPro" id="IPR036113">
    <property type="entry name" value="Asp/Glu-ADT_sf_sub_c"/>
</dbReference>
<dbReference type="Proteomes" id="UP000065807">
    <property type="component" value="Chromosome"/>
</dbReference>
<dbReference type="Pfam" id="PF02686">
    <property type="entry name" value="GatC"/>
    <property type="match status" value="1"/>
</dbReference>
<dbReference type="GO" id="GO:0070681">
    <property type="term" value="P:glutaminyl-tRNAGln biosynthesis via transamidation"/>
    <property type="evidence" value="ECO:0007669"/>
    <property type="project" value="TreeGrafter"/>
</dbReference>
<evidence type="ECO:0000256" key="5">
    <source>
        <dbReference type="ARBA" id="ARBA00047913"/>
    </source>
</evidence>
<keyword evidence="8" id="KW-1185">Reference proteome</keyword>
<keyword evidence="7" id="KW-0808">Transferase</keyword>
<name>A0A0K2SNF1_LIMPI</name>
<evidence type="ECO:0000256" key="1">
    <source>
        <dbReference type="ARBA" id="ARBA00010757"/>
    </source>
</evidence>
<evidence type="ECO:0000313" key="8">
    <source>
        <dbReference type="Proteomes" id="UP000065807"/>
    </source>
</evidence>
<evidence type="ECO:0000256" key="6">
    <source>
        <dbReference type="HAMAP-Rule" id="MF_00122"/>
    </source>
</evidence>
<comment type="subunit">
    <text evidence="2 6">Heterotrimer of A, B and C subunits.</text>
</comment>
<dbReference type="STRING" id="1555112.LIP_2811"/>
<reference evidence="8" key="1">
    <citation type="submission" date="2015-07" db="EMBL/GenBank/DDBJ databases">
        <title>Complete genome sequence and phylogenetic analysis of Limnochorda pilosa.</title>
        <authorList>
            <person name="Watanabe M."/>
            <person name="Kojima H."/>
            <person name="Fukui M."/>
        </authorList>
    </citation>
    <scope>NUCLEOTIDE SEQUENCE [LARGE SCALE GENOMIC DNA]</scope>
    <source>
        <strain evidence="8">HC45</strain>
    </source>
</reference>
<sequence>MTREDVEHVAMLARLGLSEAEKERFQREMNQILDAFGALQQVETAPGGHPVEPTAHVVPLQNVLRSDEVRPSLPREEVLANAPDTEGEFFKVPRILEE</sequence>
<keyword evidence="6" id="KW-0436">Ligase</keyword>
<dbReference type="InterPro" id="IPR003837">
    <property type="entry name" value="GatC"/>
</dbReference>
<dbReference type="EC" id="6.3.5.-" evidence="6"/>
<dbReference type="KEGG" id="lpil:LIP_2811"/>
<gene>
    <name evidence="6" type="primary">gatC</name>
    <name evidence="7" type="ORF">LIP_2811</name>
</gene>
<reference evidence="8" key="2">
    <citation type="journal article" date="2016" name="Int. J. Syst. Evol. Microbiol.">
        <title>Complete genome sequence and cell structure of Limnochorda pilosa, a Gram-negative spore-former within the phylum Firmicutes.</title>
        <authorList>
            <person name="Watanabe M."/>
            <person name="Kojima H."/>
            <person name="Fukui M."/>
        </authorList>
    </citation>
    <scope>NUCLEOTIDE SEQUENCE [LARGE SCALE GENOMIC DNA]</scope>
    <source>
        <strain evidence="8">HC45</strain>
    </source>
</reference>
<dbReference type="HAMAP" id="MF_00122">
    <property type="entry name" value="GatC"/>
    <property type="match status" value="1"/>
</dbReference>
<accession>A0A0K2SNF1</accession>
<evidence type="ECO:0000256" key="4">
    <source>
        <dbReference type="ARBA" id="ARBA00047380"/>
    </source>
</evidence>
<dbReference type="PANTHER" id="PTHR15004">
    <property type="entry name" value="GLUTAMYL-TRNA(GLN) AMIDOTRANSFERASE SUBUNIT C, MITOCHONDRIAL"/>
    <property type="match status" value="1"/>
</dbReference>
<evidence type="ECO:0000256" key="3">
    <source>
        <dbReference type="ARBA" id="ARBA00024799"/>
    </source>
</evidence>
<keyword evidence="6" id="KW-0547">Nucleotide-binding</keyword>
<dbReference type="GO" id="GO:0016740">
    <property type="term" value="F:transferase activity"/>
    <property type="evidence" value="ECO:0007669"/>
    <property type="project" value="UniProtKB-KW"/>
</dbReference>